<keyword evidence="1" id="KW-0175">Coiled coil</keyword>
<dbReference type="Proteomes" id="UP001410795">
    <property type="component" value="Unassembled WGS sequence"/>
</dbReference>
<name>A0ABP7B9W9_9MICO</name>
<gene>
    <name evidence="2" type="ORF">GCM10022202_10820</name>
</gene>
<sequence>MSVESNPIASAAVTACGRIARAGGRRSYTRRVRWDRFFDDLEDQLAAEWEAERAALESEAERLRLARVDLRTRLGGLVRDAEGGVLLELADGAVVEGRPAAVGADWVAVPDAGGRRLSLIPLAAILAIRCSHGDLLRSARPSEGADRLAARVTFALALRDLARRRVGVTIGLTGGTRVEDTTRVLAGTIDRVGADHLDLALHDAGSPRRAAEVRGYRLLPLGGVAWVRIDASAGVPVL</sequence>
<evidence type="ECO:0000313" key="2">
    <source>
        <dbReference type="EMBL" id="GAA3652809.1"/>
    </source>
</evidence>
<proteinExistence type="predicted"/>
<organism evidence="2 3">
    <name type="scientific">Microbacterium marinilacus</name>
    <dbReference type="NCBI Taxonomy" id="415209"/>
    <lineage>
        <taxon>Bacteria</taxon>
        <taxon>Bacillati</taxon>
        <taxon>Actinomycetota</taxon>
        <taxon>Actinomycetes</taxon>
        <taxon>Micrococcales</taxon>
        <taxon>Microbacteriaceae</taxon>
        <taxon>Microbacterium</taxon>
    </lineage>
</organism>
<evidence type="ECO:0000256" key="1">
    <source>
        <dbReference type="SAM" id="Coils"/>
    </source>
</evidence>
<feature type="coiled-coil region" evidence="1">
    <location>
        <begin position="46"/>
        <end position="73"/>
    </location>
</feature>
<accession>A0ABP7B9W9</accession>
<reference evidence="3" key="1">
    <citation type="journal article" date="2019" name="Int. J. Syst. Evol. Microbiol.">
        <title>The Global Catalogue of Microorganisms (GCM) 10K type strain sequencing project: providing services to taxonomists for standard genome sequencing and annotation.</title>
        <authorList>
            <consortium name="The Broad Institute Genomics Platform"/>
            <consortium name="The Broad Institute Genome Sequencing Center for Infectious Disease"/>
            <person name="Wu L."/>
            <person name="Ma J."/>
        </authorList>
    </citation>
    <scope>NUCLEOTIDE SEQUENCE [LARGE SCALE GENOMIC DNA]</scope>
    <source>
        <strain evidence="3">JCM 16546</strain>
    </source>
</reference>
<comment type="caution">
    <text evidence="2">The sequence shown here is derived from an EMBL/GenBank/DDBJ whole genome shotgun (WGS) entry which is preliminary data.</text>
</comment>
<keyword evidence="3" id="KW-1185">Reference proteome</keyword>
<protein>
    <submittedName>
        <fullName evidence="2">Uncharacterized protein</fullName>
    </submittedName>
</protein>
<dbReference type="EMBL" id="BAAAYV010000005">
    <property type="protein sequence ID" value="GAA3652809.1"/>
    <property type="molecule type" value="Genomic_DNA"/>
</dbReference>
<evidence type="ECO:0000313" key="3">
    <source>
        <dbReference type="Proteomes" id="UP001410795"/>
    </source>
</evidence>